<evidence type="ECO:0000256" key="4">
    <source>
        <dbReference type="ARBA" id="ARBA00022786"/>
    </source>
</evidence>
<feature type="region of interest" description="Disordered" evidence="6">
    <location>
        <begin position="318"/>
        <end position="350"/>
    </location>
</feature>
<dbReference type="InterPro" id="IPR008974">
    <property type="entry name" value="TRAF-like"/>
</dbReference>
<dbReference type="Gene3D" id="3.30.40.10">
    <property type="entry name" value="Zinc/RING finger domain, C3HC4 (zinc finger)"/>
    <property type="match status" value="1"/>
</dbReference>
<dbReference type="PANTHER" id="PTHR43215">
    <property type="entry name" value="RADIAL SPOKE HEAD 1 HOMOLOG"/>
    <property type="match status" value="1"/>
</dbReference>
<dbReference type="SUPFAM" id="SSF57850">
    <property type="entry name" value="RING/U-box"/>
    <property type="match status" value="1"/>
</dbReference>
<dbReference type="GO" id="GO:0008270">
    <property type="term" value="F:zinc ion binding"/>
    <property type="evidence" value="ECO:0007669"/>
    <property type="project" value="UniProtKB-KW"/>
</dbReference>
<feature type="domain" description="MATH" evidence="8">
    <location>
        <begin position="255"/>
        <end position="436"/>
    </location>
</feature>
<dbReference type="Pfam" id="PF22486">
    <property type="entry name" value="MATH_2"/>
    <property type="match status" value="1"/>
</dbReference>
<dbReference type="InterPro" id="IPR038765">
    <property type="entry name" value="Papain-like_cys_pep_sf"/>
</dbReference>
<keyword evidence="4" id="KW-0833">Ubl conjugation pathway</keyword>
<dbReference type="GO" id="GO:0005737">
    <property type="term" value="C:cytoplasm"/>
    <property type="evidence" value="ECO:0007669"/>
    <property type="project" value="UniProtKB-SubCell"/>
</dbReference>
<feature type="compositionally biased region" description="Polar residues" evidence="6">
    <location>
        <begin position="1064"/>
        <end position="1080"/>
    </location>
</feature>
<protein>
    <recommendedName>
        <fullName evidence="11">RING-type domain-containing protein</fullName>
    </recommendedName>
</protein>
<feature type="compositionally biased region" description="Basic and acidic residues" evidence="6">
    <location>
        <begin position="222"/>
        <end position="234"/>
    </location>
</feature>
<evidence type="ECO:0000256" key="1">
    <source>
        <dbReference type="ARBA" id="ARBA00004496"/>
    </source>
</evidence>
<feature type="compositionally biased region" description="Polar residues" evidence="6">
    <location>
        <begin position="966"/>
        <end position="975"/>
    </location>
</feature>
<dbReference type="SUPFAM" id="SSF82185">
    <property type="entry name" value="Histone H3 K4-specific methyltransferase SET7/9 N-terminal domain"/>
    <property type="match status" value="1"/>
</dbReference>
<name>A0A6A5VB09_9PLEO</name>
<feature type="region of interest" description="Disordered" evidence="6">
    <location>
        <begin position="1003"/>
        <end position="1119"/>
    </location>
</feature>
<feature type="domain" description="RING-type" evidence="7">
    <location>
        <begin position="1347"/>
        <end position="1382"/>
    </location>
</feature>
<dbReference type="Proteomes" id="UP000800036">
    <property type="component" value="Unassembled WGS sequence"/>
</dbReference>
<evidence type="ECO:0000313" key="10">
    <source>
        <dbReference type="Proteomes" id="UP000800036"/>
    </source>
</evidence>
<reference evidence="9" key="1">
    <citation type="journal article" date="2020" name="Stud. Mycol.">
        <title>101 Dothideomycetes genomes: a test case for predicting lifestyles and emergence of pathogens.</title>
        <authorList>
            <person name="Haridas S."/>
            <person name="Albert R."/>
            <person name="Binder M."/>
            <person name="Bloem J."/>
            <person name="Labutti K."/>
            <person name="Salamov A."/>
            <person name="Andreopoulos B."/>
            <person name="Baker S."/>
            <person name="Barry K."/>
            <person name="Bills G."/>
            <person name="Bluhm B."/>
            <person name="Cannon C."/>
            <person name="Castanera R."/>
            <person name="Culley D."/>
            <person name="Daum C."/>
            <person name="Ezra D."/>
            <person name="Gonzalez J."/>
            <person name="Henrissat B."/>
            <person name="Kuo A."/>
            <person name="Liang C."/>
            <person name="Lipzen A."/>
            <person name="Lutzoni F."/>
            <person name="Magnuson J."/>
            <person name="Mondo S."/>
            <person name="Nolan M."/>
            <person name="Ohm R."/>
            <person name="Pangilinan J."/>
            <person name="Park H.-J."/>
            <person name="Ramirez L."/>
            <person name="Alfaro M."/>
            <person name="Sun H."/>
            <person name="Tritt A."/>
            <person name="Yoshinaga Y."/>
            <person name="Zwiers L.-H."/>
            <person name="Turgeon B."/>
            <person name="Goodwin S."/>
            <person name="Spatafora J."/>
            <person name="Crous P."/>
            <person name="Grigoriev I."/>
        </authorList>
    </citation>
    <scope>NUCLEOTIDE SEQUENCE</scope>
    <source>
        <strain evidence="9">CBS 107.79</strain>
    </source>
</reference>
<dbReference type="PROSITE" id="PS50144">
    <property type="entry name" value="MATH"/>
    <property type="match status" value="1"/>
</dbReference>
<dbReference type="InterPro" id="IPR013083">
    <property type="entry name" value="Znf_RING/FYVE/PHD"/>
</dbReference>
<dbReference type="EMBL" id="ML976674">
    <property type="protein sequence ID" value="KAF1974633.1"/>
    <property type="molecule type" value="Genomic_DNA"/>
</dbReference>
<feature type="region of interest" description="Disordered" evidence="6">
    <location>
        <begin position="1"/>
        <end position="79"/>
    </location>
</feature>
<keyword evidence="5" id="KW-0862">Zinc</keyword>
<dbReference type="Pfam" id="PF12436">
    <property type="entry name" value="USP7_ICP0_bdg"/>
    <property type="match status" value="1"/>
</dbReference>
<evidence type="ECO:0000256" key="6">
    <source>
        <dbReference type="SAM" id="MobiDB-lite"/>
    </source>
</evidence>
<dbReference type="Pfam" id="PF02493">
    <property type="entry name" value="MORN"/>
    <property type="match status" value="4"/>
</dbReference>
<evidence type="ECO:0000259" key="8">
    <source>
        <dbReference type="PROSITE" id="PS50144"/>
    </source>
</evidence>
<evidence type="ECO:0000256" key="2">
    <source>
        <dbReference type="ARBA" id="ARBA00022490"/>
    </source>
</evidence>
<proteinExistence type="predicted"/>
<sequence>MSSTAVHPPPPPILFGQPPSSSPSFSSPQSPVESQHHTQPQMASSPPPPLTAEDVDMSASTTLPAAGQRHDREDAVMQDGLIDGVQPEATNTTNHNQANNVAIEVAAVAADEDAMDTTSDDAQGIVLPNGSADPPAPAVTPASPNDANQAEGNNENAINVTANIPNDAPPEPPVPADLQPPPPPPPVENAPTDTDSSDDDGGQPWHPIAEDTSAPDDDELREIEAGTERSGLDHEYWEKKAFVPLEDPEYTPAESGRITWLIDNYNGTREKPNRDLVMKSEPVTIGGHQWRIKFYPKGNDSDYLSVYVECLSVEGKRKKEDAAEASDAKNEDVAESKVEDGPSSEPVEFQHTPLPLLGSKSIPKRKSVAAQVSVVLYNPSEPRVNYSRTCLHRFCTSSPDWGWTRFCGPHYDISHRIRGHRQALLRDDKLAFTGYIRIVEDETNCLWEHPSGDNVWDSFAMTGLQSVALRDNGGSPDGNVVSAVTSWLLFKPFRQFLYRFEVLDSEKEPFSRPKPLIGAFQKVLYQLRTEVQPGAGPVDLGDIFEALDWYGPPEPLHKFDVVQVWEYIRTKLEDELLETPHVDILDNLYGPKRDYTKGVPSYRVPVVSVGSMQEAVNQSPDFLKPGTTLPQLLTIELERQVFDPASHSYVKVLNKVTLDDHINVRGIAYTLYGFVVHKQNLQSCIYQPILRPEGPDSKWYNYTDSREGNKVVGLTHRQAVTAHEGKEAKTRVTGNDSVAYIAMYVRDDVAQPAFTSRPESEQWEVPEWITRELERQKASEQPPPIPIPTEDPGAPQEKDENKTNEKTDEEIGDVEERQFHIVDSAVFLQHEGPGYFDAFDERWQSNMSGLTASIALKATDGCQDIREKIAAAFKDVKDIRDPRQVKFWFVDTYQGSFASPHLLSTGKIEYSSGSYNRYATDLKDWKLQNSSGDWGCRRLWVHVIPFADLPEPPKDPEPEAGPEVASGTSSEQIQHAESAPAVDVPVHDDIAAPVPEVTQPLAAEDTPMSEPDEPELEPQHASSPPADAEPPSPPTNAPEGDDTNMVEVDASMPPDPPVVDVVIPNNTGDDTEMGGTQDSASLPPPPTDLPVPPPGDAQERPRTPPPAEAPRPRTPEPPPDEIYFFLKYFNAEKQILEPKGSFIVLKSARLDSTVQKLLELPDTKFDWWEEEDLVHAHALRRNKSFASNDLHNAAVIIYAPPLTDEQKNALADRAAFADFQQFLQFRANARNFPARMNGHFTFNYFSSQYYKGVYVNGHRHGHGLRIYHSGATYSGSFRLGQRHGHGLYTFQNGDTYDGEWVANQQHGTGTFVEATTGNTYTGGWRNDKKFGEGVTHWKSAQETERLCRICWEEPAEAAFYDCGHVVACVGCARQVESCPVCRRRVLSAMKLYYVV</sequence>
<dbReference type="SUPFAM" id="SSF49599">
    <property type="entry name" value="TRAF domain-like"/>
    <property type="match status" value="1"/>
</dbReference>
<feature type="compositionally biased region" description="Pro residues" evidence="6">
    <location>
        <begin position="1082"/>
        <end position="1095"/>
    </location>
</feature>
<feature type="compositionally biased region" description="Polar residues" evidence="6">
    <location>
        <begin position="142"/>
        <end position="164"/>
    </location>
</feature>
<feature type="compositionally biased region" description="Low complexity" evidence="6">
    <location>
        <begin position="14"/>
        <end position="33"/>
    </location>
</feature>
<keyword evidence="5" id="KW-0863">Zinc-finger</keyword>
<dbReference type="SMART" id="SM00184">
    <property type="entry name" value="RING"/>
    <property type="match status" value="1"/>
</dbReference>
<comment type="subcellular location">
    <subcellularLocation>
        <location evidence="1">Cytoplasm</location>
    </subcellularLocation>
</comment>
<dbReference type="Gene3D" id="2.60.210.10">
    <property type="entry name" value="Apoptosis, Tumor Necrosis Factor Receptor Associated Protein 2, Chain A"/>
    <property type="match status" value="1"/>
</dbReference>
<dbReference type="Gene3D" id="2.20.110.10">
    <property type="entry name" value="Histone H3 K4-specific methyltransferase SET7/9 N-terminal domain"/>
    <property type="match status" value="1"/>
</dbReference>
<organism evidence="9 10">
    <name type="scientific">Bimuria novae-zelandiae CBS 107.79</name>
    <dbReference type="NCBI Taxonomy" id="1447943"/>
    <lineage>
        <taxon>Eukaryota</taxon>
        <taxon>Fungi</taxon>
        <taxon>Dikarya</taxon>
        <taxon>Ascomycota</taxon>
        <taxon>Pezizomycotina</taxon>
        <taxon>Dothideomycetes</taxon>
        <taxon>Pleosporomycetidae</taxon>
        <taxon>Pleosporales</taxon>
        <taxon>Massarineae</taxon>
        <taxon>Didymosphaeriaceae</taxon>
        <taxon>Bimuria</taxon>
    </lineage>
</organism>
<evidence type="ECO:0000259" key="7">
    <source>
        <dbReference type="PROSITE" id="PS50089"/>
    </source>
</evidence>
<accession>A0A6A5VB09</accession>
<feature type="region of interest" description="Disordered" evidence="6">
    <location>
        <begin position="113"/>
        <end position="234"/>
    </location>
</feature>
<keyword evidence="10" id="KW-1185">Reference proteome</keyword>
<gene>
    <name evidence="9" type="ORF">BU23DRAFT_505075</name>
</gene>
<keyword evidence="2" id="KW-0963">Cytoplasm</keyword>
<keyword evidence="5" id="KW-0479">Metal-binding</keyword>
<dbReference type="Pfam" id="PF13920">
    <property type="entry name" value="zf-C3HC4_3"/>
    <property type="match status" value="1"/>
</dbReference>
<evidence type="ECO:0000313" key="9">
    <source>
        <dbReference type="EMBL" id="KAF1974633.1"/>
    </source>
</evidence>
<feature type="compositionally biased region" description="Pro residues" evidence="6">
    <location>
        <begin position="1027"/>
        <end position="1036"/>
    </location>
</feature>
<keyword evidence="3" id="KW-0677">Repeat</keyword>
<dbReference type="GO" id="GO:0140096">
    <property type="term" value="F:catalytic activity, acting on a protein"/>
    <property type="evidence" value="ECO:0007669"/>
    <property type="project" value="UniProtKB-ARBA"/>
</dbReference>
<dbReference type="SUPFAM" id="SSF54001">
    <property type="entry name" value="Cysteine proteinases"/>
    <property type="match status" value="1"/>
</dbReference>
<dbReference type="PROSITE" id="PS50089">
    <property type="entry name" value="ZF_RING_2"/>
    <property type="match status" value="1"/>
</dbReference>
<dbReference type="InterPro" id="IPR001841">
    <property type="entry name" value="Znf_RING"/>
</dbReference>
<feature type="compositionally biased region" description="Basic and acidic residues" evidence="6">
    <location>
        <begin position="318"/>
        <end position="340"/>
    </location>
</feature>
<dbReference type="InterPro" id="IPR003409">
    <property type="entry name" value="MORN"/>
</dbReference>
<dbReference type="SMART" id="SM00698">
    <property type="entry name" value="MORN"/>
    <property type="match status" value="4"/>
</dbReference>
<dbReference type="InterPro" id="IPR002083">
    <property type="entry name" value="MATH/TRAF_dom"/>
</dbReference>
<evidence type="ECO:0008006" key="11">
    <source>
        <dbReference type="Google" id="ProtNLM"/>
    </source>
</evidence>
<evidence type="ECO:0000256" key="5">
    <source>
        <dbReference type="PROSITE-ProRule" id="PRU00175"/>
    </source>
</evidence>
<feature type="compositionally biased region" description="Basic and acidic residues" evidence="6">
    <location>
        <begin position="796"/>
        <end position="806"/>
    </location>
</feature>
<dbReference type="InterPro" id="IPR024729">
    <property type="entry name" value="USP7_ICP0-binding_dom"/>
</dbReference>
<dbReference type="PANTHER" id="PTHR43215:SF14">
    <property type="entry name" value="RADIAL SPOKE HEAD 1 HOMOLOG"/>
    <property type="match status" value="1"/>
</dbReference>
<evidence type="ECO:0000256" key="3">
    <source>
        <dbReference type="ARBA" id="ARBA00022737"/>
    </source>
</evidence>
<feature type="region of interest" description="Disordered" evidence="6">
    <location>
        <begin position="950"/>
        <end position="979"/>
    </location>
</feature>
<feature type="region of interest" description="Disordered" evidence="6">
    <location>
        <begin position="775"/>
        <end position="810"/>
    </location>
</feature>
<dbReference type="Gene3D" id="3.10.20.90">
    <property type="entry name" value="Phosphatidylinositol 3-kinase Catalytic Subunit, Chain A, domain 1"/>
    <property type="match status" value="1"/>
</dbReference>
<dbReference type="Gene3D" id="3.90.70.10">
    <property type="entry name" value="Cysteine proteinases"/>
    <property type="match status" value="1"/>
</dbReference>
<feature type="compositionally biased region" description="Pro residues" evidence="6">
    <location>
        <begin position="167"/>
        <end position="188"/>
    </location>
</feature>
<dbReference type="OrthoDB" id="294378at2759"/>